<evidence type="ECO:0000256" key="1">
    <source>
        <dbReference type="ARBA" id="ARBA00004141"/>
    </source>
</evidence>
<dbReference type="Proteomes" id="UP001318860">
    <property type="component" value="Unassembled WGS sequence"/>
</dbReference>
<evidence type="ECO:0000256" key="3">
    <source>
        <dbReference type="ARBA" id="ARBA00022989"/>
    </source>
</evidence>
<dbReference type="SMART" id="SM00724">
    <property type="entry name" value="TLC"/>
    <property type="match status" value="1"/>
</dbReference>
<dbReference type="PROSITE" id="PS50922">
    <property type="entry name" value="TLC"/>
    <property type="match status" value="1"/>
</dbReference>
<comment type="caution">
    <text evidence="8">The sequence shown here is derived from an EMBL/GenBank/DDBJ whole genome shotgun (WGS) entry which is preliminary data.</text>
</comment>
<protein>
    <recommendedName>
        <fullName evidence="7">TLC domain-containing protein</fullName>
    </recommendedName>
</protein>
<feature type="domain" description="TLC" evidence="7">
    <location>
        <begin position="10"/>
        <end position="205"/>
    </location>
</feature>
<gene>
    <name evidence="8" type="ORF">DH2020_000778</name>
</gene>
<dbReference type="InterPro" id="IPR050846">
    <property type="entry name" value="TLCD"/>
</dbReference>
<evidence type="ECO:0000256" key="6">
    <source>
        <dbReference type="SAM" id="Phobius"/>
    </source>
</evidence>
<keyword evidence="4 5" id="KW-0472">Membrane</keyword>
<dbReference type="Pfam" id="PF03798">
    <property type="entry name" value="TRAM_LAG1_CLN8"/>
    <property type="match status" value="1"/>
</dbReference>
<feature type="transmembrane region" description="Helical" evidence="6">
    <location>
        <begin position="173"/>
        <end position="193"/>
    </location>
</feature>
<name>A0ABR0XXS5_REHGL</name>
<feature type="transmembrane region" description="Helical" evidence="6">
    <location>
        <begin position="52"/>
        <end position="70"/>
    </location>
</feature>
<organism evidence="8 9">
    <name type="scientific">Rehmannia glutinosa</name>
    <name type="common">Chinese foxglove</name>
    <dbReference type="NCBI Taxonomy" id="99300"/>
    <lineage>
        <taxon>Eukaryota</taxon>
        <taxon>Viridiplantae</taxon>
        <taxon>Streptophyta</taxon>
        <taxon>Embryophyta</taxon>
        <taxon>Tracheophyta</taxon>
        <taxon>Spermatophyta</taxon>
        <taxon>Magnoliopsida</taxon>
        <taxon>eudicotyledons</taxon>
        <taxon>Gunneridae</taxon>
        <taxon>Pentapetalae</taxon>
        <taxon>asterids</taxon>
        <taxon>lamiids</taxon>
        <taxon>Lamiales</taxon>
        <taxon>Orobanchaceae</taxon>
        <taxon>Rehmannieae</taxon>
        <taxon>Rehmannia</taxon>
    </lineage>
</organism>
<dbReference type="PANTHER" id="PTHR13439:SF0">
    <property type="entry name" value="TOPOISOMERASE I DAMAGE AFFECTED PROTEIN 4"/>
    <property type="match status" value="1"/>
</dbReference>
<reference evidence="8 9" key="1">
    <citation type="journal article" date="2021" name="Comput. Struct. Biotechnol. J.">
        <title>De novo genome assembly of the potent medicinal plant Rehmannia glutinosa using nanopore technology.</title>
        <authorList>
            <person name="Ma L."/>
            <person name="Dong C."/>
            <person name="Song C."/>
            <person name="Wang X."/>
            <person name="Zheng X."/>
            <person name="Niu Y."/>
            <person name="Chen S."/>
            <person name="Feng W."/>
        </authorList>
    </citation>
    <scope>NUCLEOTIDE SEQUENCE [LARGE SCALE GENOMIC DNA]</scope>
    <source>
        <strain evidence="8">DH-2019</strain>
    </source>
</reference>
<dbReference type="InterPro" id="IPR006634">
    <property type="entry name" value="TLC-dom"/>
</dbReference>
<evidence type="ECO:0000256" key="2">
    <source>
        <dbReference type="ARBA" id="ARBA00022692"/>
    </source>
</evidence>
<keyword evidence="9" id="KW-1185">Reference proteome</keyword>
<comment type="subcellular location">
    <subcellularLocation>
        <location evidence="1">Membrane</location>
        <topology evidence="1">Multi-pass membrane protein</topology>
    </subcellularLocation>
</comment>
<proteinExistence type="predicted"/>
<evidence type="ECO:0000256" key="5">
    <source>
        <dbReference type="PROSITE-ProRule" id="PRU00205"/>
    </source>
</evidence>
<dbReference type="PANTHER" id="PTHR13439">
    <property type="entry name" value="CT120 PROTEIN"/>
    <property type="match status" value="1"/>
</dbReference>
<feature type="transmembrane region" description="Helical" evidence="6">
    <location>
        <begin position="90"/>
        <end position="112"/>
    </location>
</feature>
<accession>A0ABR0XXS5</accession>
<keyword evidence="2 5" id="KW-0812">Transmembrane</keyword>
<dbReference type="EMBL" id="JABTTQ020000001">
    <property type="protein sequence ID" value="KAK6163914.1"/>
    <property type="molecule type" value="Genomic_DNA"/>
</dbReference>
<evidence type="ECO:0000256" key="4">
    <source>
        <dbReference type="ARBA" id="ARBA00023136"/>
    </source>
</evidence>
<evidence type="ECO:0000313" key="9">
    <source>
        <dbReference type="Proteomes" id="UP001318860"/>
    </source>
</evidence>
<evidence type="ECO:0000313" key="8">
    <source>
        <dbReference type="EMBL" id="KAK6163914.1"/>
    </source>
</evidence>
<keyword evidence="3 6" id="KW-1133">Transmembrane helix</keyword>
<evidence type="ECO:0000259" key="7">
    <source>
        <dbReference type="PROSITE" id="PS50922"/>
    </source>
</evidence>
<sequence>MWGMEIGDVLMNIAGHATLTKELHRISSVFAGLFDDSQDELIINRTSTLSDTIMGVSIGYFLTDLAMIFYNYPALGGMEYVIHHGLSMSAIIQSLLSGQAHIYILMVLFTESTTPFVNLRWYLDVAGLKNSKLYIYNGVALFLGWLVSEYTFTGLSYYLAASGLTNVKLVFPLGFYSLLTVPPALAMMNVFWFSKIARGMVKTLSKARHRQ</sequence>
<feature type="transmembrane region" description="Helical" evidence="6">
    <location>
        <begin position="133"/>
        <end position="153"/>
    </location>
</feature>